<gene>
    <name evidence="1" type="ORF">RFI_22198</name>
</gene>
<dbReference type="EMBL" id="ASPP01019415">
    <property type="protein sequence ID" value="ETO15166.1"/>
    <property type="molecule type" value="Genomic_DNA"/>
</dbReference>
<dbReference type="AlphaFoldDB" id="X6MNB6"/>
<evidence type="ECO:0000313" key="2">
    <source>
        <dbReference type="Proteomes" id="UP000023152"/>
    </source>
</evidence>
<protein>
    <submittedName>
        <fullName evidence="1">Uncharacterized protein</fullName>
    </submittedName>
</protein>
<evidence type="ECO:0000313" key="1">
    <source>
        <dbReference type="EMBL" id="ETO15166.1"/>
    </source>
</evidence>
<proteinExistence type="predicted"/>
<sequence length="148" mass="17409">MPLRWDNTRFTNNGIMVAGYEVLEINCINAMRLEMTMRMRMAMKMKVKKRIRKKMMRKVRVKRIMGFVMMSMDSTKMLTTIKIANTKKGIGLSPNGQSMHIPFQTQKTWHAKISQISIIHDARNSFSKNYSSISKHLKRKRDCQQYMG</sequence>
<name>X6MNB6_RETFI</name>
<dbReference type="Proteomes" id="UP000023152">
    <property type="component" value="Unassembled WGS sequence"/>
</dbReference>
<accession>X6MNB6</accession>
<keyword evidence="2" id="KW-1185">Reference proteome</keyword>
<reference evidence="1 2" key="1">
    <citation type="journal article" date="2013" name="Curr. Biol.">
        <title>The Genome of the Foraminiferan Reticulomyxa filosa.</title>
        <authorList>
            <person name="Glockner G."/>
            <person name="Hulsmann N."/>
            <person name="Schleicher M."/>
            <person name="Noegel A.A."/>
            <person name="Eichinger L."/>
            <person name="Gallinger C."/>
            <person name="Pawlowski J."/>
            <person name="Sierra R."/>
            <person name="Euteneuer U."/>
            <person name="Pillet L."/>
            <person name="Moustafa A."/>
            <person name="Platzer M."/>
            <person name="Groth M."/>
            <person name="Szafranski K."/>
            <person name="Schliwa M."/>
        </authorList>
    </citation>
    <scope>NUCLEOTIDE SEQUENCE [LARGE SCALE GENOMIC DNA]</scope>
</reference>
<organism evidence="1 2">
    <name type="scientific">Reticulomyxa filosa</name>
    <dbReference type="NCBI Taxonomy" id="46433"/>
    <lineage>
        <taxon>Eukaryota</taxon>
        <taxon>Sar</taxon>
        <taxon>Rhizaria</taxon>
        <taxon>Retaria</taxon>
        <taxon>Foraminifera</taxon>
        <taxon>Monothalamids</taxon>
        <taxon>Reticulomyxidae</taxon>
        <taxon>Reticulomyxa</taxon>
    </lineage>
</organism>
<comment type="caution">
    <text evidence="1">The sequence shown here is derived from an EMBL/GenBank/DDBJ whole genome shotgun (WGS) entry which is preliminary data.</text>
</comment>